<evidence type="ECO:0000259" key="1">
    <source>
        <dbReference type="PROSITE" id="PS50940"/>
    </source>
</evidence>
<dbReference type="EMBL" id="VSWD01000008">
    <property type="protein sequence ID" value="KAK3095557.1"/>
    <property type="molecule type" value="Genomic_DNA"/>
</dbReference>
<name>A0AA88XZM0_PINIB</name>
<feature type="domain" description="Chitin-binding type-2" evidence="1">
    <location>
        <begin position="1"/>
        <end position="43"/>
    </location>
</feature>
<reference evidence="2" key="1">
    <citation type="submission" date="2019-08" db="EMBL/GenBank/DDBJ databases">
        <title>The improved chromosome-level genome for the pearl oyster Pinctada fucata martensii using PacBio sequencing and Hi-C.</title>
        <authorList>
            <person name="Zheng Z."/>
        </authorList>
    </citation>
    <scope>NUCLEOTIDE SEQUENCE</scope>
    <source>
        <strain evidence="2">ZZ-2019</strain>
        <tissue evidence="2">Adductor muscle</tissue>
    </source>
</reference>
<evidence type="ECO:0000313" key="2">
    <source>
        <dbReference type="EMBL" id="KAK3095557.1"/>
    </source>
</evidence>
<dbReference type="Proteomes" id="UP001186944">
    <property type="component" value="Unassembled WGS sequence"/>
</dbReference>
<gene>
    <name evidence="2" type="ORF">FSP39_016081</name>
</gene>
<sequence length="203" mass="23144">MKGSCNQFIQCTERDQAFIQTCAAGTFYNGKECRHAREVNCPYVCSTMFHFMYDGNFLEKYNRIQQMPTTGVAIFGKSALFNKGGKIIIWAMNNLDLDNDFALCFEFQVKTMNGEVSLLSNDYDKVSFTYKLTYIPLKRKVRAYVILKDGTLADLTVIGVDPNKPHFVRLAKFGDDIKLRVDNTPAAVVKARKYKVRRAGYAH</sequence>
<dbReference type="InterPro" id="IPR036508">
    <property type="entry name" value="Chitin-bd_dom_sf"/>
</dbReference>
<organism evidence="2 3">
    <name type="scientific">Pinctada imbricata</name>
    <name type="common">Atlantic pearl-oyster</name>
    <name type="synonym">Pinctada martensii</name>
    <dbReference type="NCBI Taxonomy" id="66713"/>
    <lineage>
        <taxon>Eukaryota</taxon>
        <taxon>Metazoa</taxon>
        <taxon>Spiralia</taxon>
        <taxon>Lophotrochozoa</taxon>
        <taxon>Mollusca</taxon>
        <taxon>Bivalvia</taxon>
        <taxon>Autobranchia</taxon>
        <taxon>Pteriomorphia</taxon>
        <taxon>Pterioida</taxon>
        <taxon>Pterioidea</taxon>
        <taxon>Pteriidae</taxon>
        <taxon>Pinctada</taxon>
    </lineage>
</organism>
<dbReference type="InterPro" id="IPR002557">
    <property type="entry name" value="Chitin-bd_dom"/>
</dbReference>
<dbReference type="SUPFAM" id="SSF57625">
    <property type="entry name" value="Invertebrate chitin-binding proteins"/>
    <property type="match status" value="1"/>
</dbReference>
<comment type="caution">
    <text evidence="2">The sequence shown here is derived from an EMBL/GenBank/DDBJ whole genome shotgun (WGS) entry which is preliminary data.</text>
</comment>
<evidence type="ECO:0000313" key="3">
    <source>
        <dbReference type="Proteomes" id="UP001186944"/>
    </source>
</evidence>
<dbReference type="AlphaFoldDB" id="A0AA88XZM0"/>
<keyword evidence="3" id="KW-1185">Reference proteome</keyword>
<proteinExistence type="predicted"/>
<protein>
    <recommendedName>
        <fullName evidence="1">Chitin-binding type-2 domain-containing protein</fullName>
    </recommendedName>
</protein>
<dbReference type="PROSITE" id="PS50940">
    <property type="entry name" value="CHIT_BIND_II"/>
    <property type="match status" value="1"/>
</dbReference>
<accession>A0AA88XZM0</accession>
<dbReference type="GO" id="GO:0008061">
    <property type="term" value="F:chitin binding"/>
    <property type="evidence" value="ECO:0007669"/>
    <property type="project" value="InterPro"/>
</dbReference>
<dbReference type="GO" id="GO:0005576">
    <property type="term" value="C:extracellular region"/>
    <property type="evidence" value="ECO:0007669"/>
    <property type="project" value="InterPro"/>
</dbReference>